<dbReference type="GeneID" id="61434038"/>
<evidence type="ECO:0000313" key="13">
    <source>
        <dbReference type="Proteomes" id="UP000479531"/>
    </source>
</evidence>
<dbReference type="STRING" id="166486.ERS852572_00169"/>
<keyword evidence="1" id="KW-0472">Membrane</keyword>
<dbReference type="PANTHER" id="PTHR40076:SF1">
    <property type="entry name" value="MEMBRANE PROTEIN"/>
    <property type="match status" value="1"/>
</dbReference>
<gene>
    <name evidence="6" type="ORF">DW856_07555</name>
    <name evidence="5" type="ORF">DW927_18900</name>
    <name evidence="7" type="ORF">DWZ31_05075</name>
    <name evidence="2" type="ORF">ERS852572_00169</name>
    <name evidence="4" type="ORF">GCK47_00090</name>
    <name evidence="3" type="ORF">GMD50_02020</name>
</gene>
<dbReference type="Proteomes" id="UP000283586">
    <property type="component" value="Unassembled WGS sequence"/>
</dbReference>
<feature type="transmembrane region" description="Helical" evidence="1">
    <location>
        <begin position="124"/>
        <end position="144"/>
    </location>
</feature>
<dbReference type="Proteomes" id="UP000095350">
    <property type="component" value="Unassembled WGS sequence"/>
</dbReference>
<sequence>MWNRSELKSNAKLALKANYWKAVLVGLILSFILGSGSTAAQNSARSSTDGLTDIDPVMVFTVIGIILAAVFVAMVISILLSIFIWNPLEVGCQKFFINCKYGNAELGDIAYGFKNGYAHIGMIMFLRGLFTGLWMLLFIIPGIVKSYEYMMIPYLLAEHPEMTRQEAFAESKQMMDGNKWDAFVLDLSFIGWTLLGVCTFGILLVFYVEPYIYLTRAELYHALKNNNKSVEF</sequence>
<accession>A0A173R3T1</accession>
<evidence type="ECO:0000313" key="12">
    <source>
        <dbReference type="Proteomes" id="UP000478483"/>
    </source>
</evidence>
<reference evidence="2 8" key="1">
    <citation type="submission" date="2015-09" db="EMBL/GenBank/DDBJ databases">
        <authorList>
            <consortium name="Pathogen Informatics"/>
        </authorList>
    </citation>
    <scope>NUCLEOTIDE SEQUENCE [LARGE SCALE GENOMIC DNA]</scope>
    <source>
        <strain evidence="2 8">2789STDY5834960</strain>
    </source>
</reference>
<keyword evidence="1" id="KW-1133">Transmembrane helix</keyword>
<evidence type="ECO:0000313" key="4">
    <source>
        <dbReference type="EMBL" id="MVQ44146.1"/>
    </source>
</evidence>
<feature type="transmembrane region" description="Helical" evidence="1">
    <location>
        <begin position="189"/>
        <end position="208"/>
    </location>
</feature>
<dbReference type="InterPro" id="IPR010380">
    <property type="entry name" value="DUF975"/>
</dbReference>
<evidence type="ECO:0000313" key="10">
    <source>
        <dbReference type="Proteomes" id="UP000283586"/>
    </source>
</evidence>
<evidence type="ECO:0000313" key="7">
    <source>
        <dbReference type="EMBL" id="RHN10914.1"/>
    </source>
</evidence>
<dbReference type="Proteomes" id="UP000479531">
    <property type="component" value="Unassembled WGS sequence"/>
</dbReference>
<dbReference type="OrthoDB" id="9784844at2"/>
<evidence type="ECO:0000313" key="11">
    <source>
        <dbReference type="Proteomes" id="UP000284465"/>
    </source>
</evidence>
<reference evidence="9 10" key="2">
    <citation type="submission" date="2018-08" db="EMBL/GenBank/DDBJ databases">
        <title>A genome reference for cultivated species of the human gut microbiota.</title>
        <authorList>
            <person name="Zou Y."/>
            <person name="Xue W."/>
            <person name="Luo G."/>
        </authorList>
    </citation>
    <scope>NUCLEOTIDE SEQUENCE [LARGE SCALE GENOMIC DNA]</scope>
    <source>
        <strain evidence="7 10">AF31-21AC</strain>
        <strain evidence="6 9">AM37-1AC</strain>
        <strain evidence="5 11">AM43-11</strain>
    </source>
</reference>
<dbReference type="Pfam" id="PF06161">
    <property type="entry name" value="DUF975"/>
    <property type="match status" value="1"/>
</dbReference>
<keyword evidence="1" id="KW-0812">Transmembrane</keyword>
<dbReference type="EMBL" id="QRQN01000004">
    <property type="protein sequence ID" value="RHN10914.1"/>
    <property type="molecule type" value="Genomic_DNA"/>
</dbReference>
<reference evidence="3 12" key="3">
    <citation type="journal article" date="2019" name="Nat. Med.">
        <title>A library of human gut bacterial isolates paired with longitudinal multiomics data enables mechanistic microbiome research.</title>
        <authorList>
            <person name="Poyet M."/>
            <person name="Groussin M."/>
            <person name="Gibbons S.M."/>
            <person name="Avila-Pacheco J."/>
            <person name="Jiang X."/>
            <person name="Kearney S.M."/>
            <person name="Perrotta A.R."/>
            <person name="Berdy B."/>
            <person name="Zhao S."/>
            <person name="Lieberman T.D."/>
            <person name="Swanson P.K."/>
            <person name="Smith M."/>
            <person name="Roesemann S."/>
            <person name="Alexander J.E."/>
            <person name="Rich S.A."/>
            <person name="Livny J."/>
            <person name="Vlamakis H."/>
            <person name="Clish C."/>
            <person name="Bullock K."/>
            <person name="Deik A."/>
            <person name="Scott J."/>
            <person name="Pierce K.A."/>
            <person name="Xavier R.J."/>
            <person name="Alm E.J."/>
        </authorList>
    </citation>
    <scope>NUCLEOTIDE SEQUENCE [LARGE SCALE GENOMIC DNA]</scope>
    <source>
        <strain evidence="3 12">BIOML-A1</strain>
    </source>
</reference>
<organism evidence="2 8">
    <name type="scientific">Roseburia intestinalis</name>
    <dbReference type="NCBI Taxonomy" id="166486"/>
    <lineage>
        <taxon>Bacteria</taxon>
        <taxon>Bacillati</taxon>
        <taxon>Bacillota</taxon>
        <taxon>Clostridia</taxon>
        <taxon>Lachnospirales</taxon>
        <taxon>Lachnospiraceae</taxon>
        <taxon>Roseburia</taxon>
    </lineage>
</organism>
<evidence type="ECO:0000313" key="8">
    <source>
        <dbReference type="Proteomes" id="UP000095350"/>
    </source>
</evidence>
<evidence type="ECO:0000256" key="1">
    <source>
        <dbReference type="SAM" id="Phobius"/>
    </source>
</evidence>
<dbReference type="EMBL" id="WNAJ01000001">
    <property type="protein sequence ID" value="MTR83846.1"/>
    <property type="molecule type" value="Genomic_DNA"/>
</dbReference>
<evidence type="ECO:0000313" key="5">
    <source>
        <dbReference type="EMBL" id="RHA62002.1"/>
    </source>
</evidence>
<dbReference type="EMBL" id="WGGT01000001">
    <property type="protein sequence ID" value="MVQ44146.1"/>
    <property type="molecule type" value="Genomic_DNA"/>
</dbReference>
<evidence type="ECO:0000313" key="9">
    <source>
        <dbReference type="Proteomes" id="UP000283513"/>
    </source>
</evidence>
<dbReference type="PaxDb" id="166486-ERS852572_00169"/>
<dbReference type="Proteomes" id="UP000478483">
    <property type="component" value="Unassembled WGS sequence"/>
</dbReference>
<evidence type="ECO:0000313" key="3">
    <source>
        <dbReference type="EMBL" id="MTR83846.1"/>
    </source>
</evidence>
<name>A0A173R3T1_9FIRM</name>
<protein>
    <submittedName>
        <fullName evidence="3">DUF975 family protein</fullName>
    </submittedName>
    <submittedName>
        <fullName evidence="2">Predicted membrane protein</fullName>
    </submittedName>
</protein>
<reference evidence="4 13" key="4">
    <citation type="submission" date="2019-10" db="EMBL/GenBank/DDBJ databases">
        <title>Roseburia spp. ameliorate alcoholic fatty liver via restoration of gut barrier function.</title>
        <authorList>
            <person name="Seo B."/>
            <person name="Ko G."/>
        </authorList>
    </citation>
    <scope>NUCLEOTIDE SEQUENCE [LARGE SCALE GENOMIC DNA]</scope>
    <source>
        <strain evidence="4 13">SNUG30017</strain>
    </source>
</reference>
<dbReference type="AlphaFoldDB" id="A0A173R3T1"/>
<dbReference type="EMBL" id="QSFP01000038">
    <property type="protein sequence ID" value="RHA62002.1"/>
    <property type="molecule type" value="Genomic_DNA"/>
</dbReference>
<dbReference type="Proteomes" id="UP000284465">
    <property type="component" value="Unassembled WGS sequence"/>
</dbReference>
<dbReference type="EMBL" id="QSHO01000005">
    <property type="protein sequence ID" value="RHC17981.1"/>
    <property type="molecule type" value="Genomic_DNA"/>
</dbReference>
<feature type="transmembrane region" description="Helical" evidence="1">
    <location>
        <begin position="56"/>
        <end position="85"/>
    </location>
</feature>
<proteinExistence type="predicted"/>
<dbReference type="PANTHER" id="PTHR40076">
    <property type="entry name" value="MEMBRANE PROTEIN-RELATED"/>
    <property type="match status" value="1"/>
</dbReference>
<dbReference type="Proteomes" id="UP000283513">
    <property type="component" value="Unassembled WGS sequence"/>
</dbReference>
<dbReference type="EMBL" id="CYXZ01000001">
    <property type="protein sequence ID" value="CUM72664.1"/>
    <property type="molecule type" value="Genomic_DNA"/>
</dbReference>
<evidence type="ECO:0000313" key="6">
    <source>
        <dbReference type="EMBL" id="RHC17981.1"/>
    </source>
</evidence>
<dbReference type="RefSeq" id="WP_006858395.1">
    <property type="nucleotide sequence ID" value="NZ_CABIYH010000001.1"/>
</dbReference>
<evidence type="ECO:0000313" key="2">
    <source>
        <dbReference type="EMBL" id="CUM72664.1"/>
    </source>
</evidence>